<dbReference type="SUPFAM" id="SSF82171">
    <property type="entry name" value="DPP6 N-terminal domain-like"/>
    <property type="match status" value="1"/>
</dbReference>
<keyword evidence="3" id="KW-1185">Reference proteome</keyword>
<evidence type="ECO:0000256" key="1">
    <source>
        <dbReference type="SAM" id="MobiDB-lite"/>
    </source>
</evidence>
<accession>A0A1U9NMV8</accession>
<gene>
    <name evidence="2" type="ORF">STSP2_02117</name>
</gene>
<feature type="compositionally biased region" description="Basic and acidic residues" evidence="1">
    <location>
        <begin position="235"/>
        <end position="248"/>
    </location>
</feature>
<proteinExistence type="predicted"/>
<dbReference type="STRING" id="1936003.STSP2_02117"/>
<dbReference type="OrthoDB" id="9801244at2"/>
<organism evidence="2 3">
    <name type="scientific">Anaerohalosphaera lusitana</name>
    <dbReference type="NCBI Taxonomy" id="1936003"/>
    <lineage>
        <taxon>Bacteria</taxon>
        <taxon>Pseudomonadati</taxon>
        <taxon>Planctomycetota</taxon>
        <taxon>Phycisphaerae</taxon>
        <taxon>Sedimentisphaerales</taxon>
        <taxon>Anaerohalosphaeraceae</taxon>
        <taxon>Anaerohalosphaera</taxon>
    </lineage>
</organism>
<dbReference type="AlphaFoldDB" id="A0A1U9NMV8"/>
<evidence type="ECO:0000313" key="2">
    <source>
        <dbReference type="EMBL" id="AQT68940.1"/>
    </source>
</evidence>
<dbReference type="EMBL" id="CP019791">
    <property type="protein sequence ID" value="AQT68940.1"/>
    <property type="molecule type" value="Genomic_DNA"/>
</dbReference>
<feature type="region of interest" description="Disordered" evidence="1">
    <location>
        <begin position="199"/>
        <end position="249"/>
    </location>
</feature>
<evidence type="ECO:0000313" key="3">
    <source>
        <dbReference type="Proteomes" id="UP000189674"/>
    </source>
</evidence>
<feature type="compositionally biased region" description="Basic and acidic residues" evidence="1">
    <location>
        <begin position="217"/>
        <end position="228"/>
    </location>
</feature>
<reference evidence="3" key="1">
    <citation type="submission" date="2017-02" db="EMBL/GenBank/DDBJ databases">
        <title>Comparative genomics and description of representatives of a novel lineage of planctomycetes thriving in anoxic sediments.</title>
        <authorList>
            <person name="Spring S."/>
            <person name="Bunk B."/>
            <person name="Sproer C."/>
        </authorList>
    </citation>
    <scope>NUCLEOTIDE SEQUENCE [LARGE SCALE GENOMIC DNA]</scope>
    <source>
        <strain evidence="3">ST-NAGAB-D1</strain>
    </source>
</reference>
<dbReference type="Proteomes" id="UP000189674">
    <property type="component" value="Chromosome"/>
</dbReference>
<dbReference type="KEGG" id="alus:STSP2_02117"/>
<sequence>MDTEFHKQISLSFGGVLLRFTLLLLSFTCSLHAFAGRFEPGFKTGTVRCDYMNELSGLAAGRVNNAVLWSHNDSGDTARVFAISPAGECLAIVTLAGVKAADWEDISIGPGPQNGKTYIYVGDIGDNGENRPFVTVHRFLEPAIDPNAVSTPLKIQVKPESARFKYEDAPHDSEAMWVDPTDASLYFVTKRTPVARIYQGKWPKKPGKTTQTLQTPDESKQNPDKSDENTQTVQKPDENKHTLDRSDKSTQILHKVGSIPMKWVTAADISPSGNQIIIRNYNQAMLWHRPEDENIADALAKSGQLVPLEAEKQGEAICFAADGKGYFTVSEKKRQPIYYYACKGVRRDSKATGSAGGESASGKESE</sequence>
<name>A0A1U9NMV8_9BACT</name>
<protein>
    <submittedName>
        <fullName evidence="2">Uncharacterized protein</fullName>
    </submittedName>
</protein>